<feature type="region of interest" description="Disordered" evidence="1">
    <location>
        <begin position="339"/>
        <end position="410"/>
    </location>
</feature>
<name>A0A937ELT5_9ACTN</name>
<proteinExistence type="predicted"/>
<evidence type="ECO:0000259" key="4">
    <source>
        <dbReference type="Pfam" id="PF20052"/>
    </source>
</evidence>
<sequence length="932" mass="97205">MSFSQLHYTSAPPGPDGSGFRFTAVSSGVPAPVLREAEQLIGYEPPRDLPDRPDTEQLKSFPKAFSCSELSDGGRLLCRSVYIGADYSGRWGNFHAHAVHLPAGTRLPEGALPITAWESSRWAETTPPGGRPEPVGRFEPSGLLRRDALVAFARSRADRLAAFFADLHTLADGSDARQIVVVERDSADVARWIALACAVLPREQAHLLTFTTYTRRPQQARQQIVGALPSSEPVGHDHRFRVHDCTGRVTGEPVPDTWADVCARIWTAGRPELFRETARQVGDTSRDPGPLATSALSEGIPLRPDGRAAAARWATEHAFRMPGPTLVALLAQLAREPGEDGGWGAGAEQRSGAGGGAAGGGGPDAGRLSGRGAGGYAGRGAGEPVGRGAGEHAHGGAGEAHGEGPGRGARDDEAVALAALSARLDGKVPTAVSAPLAARVLALAVYGRGPVPALGVASLTPGVRAALARDLAPALRDGIAGTTGPATGRPLELLHIADLLDVDCTDVLPVCAGRIAQELVDARAAEKDDEPGTSGDETRGRPGGDQAPDPAGEGRHAPAGHPASPCPPALLDALHTHPALRAALFGALDALAAAHPPAVAARLAGSGLPVAPGPGFPHLRMCVLGDTAGPPDGDRLGRFHAVLRTAGVSPHAEPAVLRTAFHLVWPDDLPTGEEASLLLNQLGSDAHRHAGTRDLLVAAALAAPAADAATPLLAADLLRCFTTELAPAHRPPLLLLEFTALLGTGGEGENWVERVRALRDSAIEPVPAQVTRRVYDALARRLLTASVPPGELYALARSDDADMLAAYLRVARGIEVADRLRVSPSYLAARFCDWSAYPGTHPRWEATRTTLLAKVLRPVVRALPHKEQAAVEEALRRTGGGRLDAYRAWNRPGALGRLAGRLAGRGSGRGRHEDRQPPGPGDAGPPAGGDVR</sequence>
<feature type="region of interest" description="Disordered" evidence="1">
    <location>
        <begin position="278"/>
        <end position="303"/>
    </location>
</feature>
<feature type="domain" description="GTPase-associated protein 1-like C-terminal" evidence="4">
    <location>
        <begin position="266"/>
        <end position="342"/>
    </location>
</feature>
<dbReference type="InterPro" id="IPR049532">
    <property type="entry name" value="GAP1-like_C"/>
</dbReference>
<feature type="compositionally biased region" description="Basic and acidic residues" evidence="1">
    <location>
        <begin position="389"/>
        <end position="410"/>
    </location>
</feature>
<evidence type="ECO:0000259" key="3">
    <source>
        <dbReference type="Pfam" id="PF20014"/>
    </source>
</evidence>
<evidence type="ECO:0000259" key="2">
    <source>
        <dbReference type="Pfam" id="PF20013"/>
    </source>
</evidence>
<feature type="region of interest" description="Disordered" evidence="1">
    <location>
        <begin position="522"/>
        <end position="570"/>
    </location>
</feature>
<feature type="region of interest" description="Disordered" evidence="1">
    <location>
        <begin position="898"/>
        <end position="932"/>
    </location>
</feature>
<dbReference type="Pfam" id="PF20014">
    <property type="entry name" value="GAP1-M"/>
    <property type="match status" value="1"/>
</dbReference>
<dbReference type="Pfam" id="PF20052">
    <property type="entry name" value="GAP1-C"/>
    <property type="match status" value="2"/>
</dbReference>
<organism evidence="5 6">
    <name type="scientific">Streptomyces actinomycinicus</name>
    <dbReference type="NCBI Taxonomy" id="1695166"/>
    <lineage>
        <taxon>Bacteria</taxon>
        <taxon>Bacillati</taxon>
        <taxon>Actinomycetota</taxon>
        <taxon>Actinomycetes</taxon>
        <taxon>Kitasatosporales</taxon>
        <taxon>Streptomycetaceae</taxon>
        <taxon>Streptomyces</taxon>
    </lineage>
</organism>
<feature type="domain" description="GTPase-associated protein 1-like C-terminal" evidence="4">
    <location>
        <begin position="406"/>
        <end position="886"/>
    </location>
</feature>
<protein>
    <submittedName>
        <fullName evidence="5">Uncharacterized protein</fullName>
    </submittedName>
</protein>
<dbReference type="InterPro" id="IPR045401">
    <property type="entry name" value="GAP1-M"/>
</dbReference>
<feature type="compositionally biased region" description="Gly residues" evidence="1">
    <location>
        <begin position="352"/>
        <end position="388"/>
    </location>
</feature>
<reference evidence="5" key="1">
    <citation type="submission" date="2021-01" db="EMBL/GenBank/DDBJ databases">
        <title>WGS of actinomycetes isolated from Thailand.</title>
        <authorList>
            <person name="Thawai C."/>
        </authorList>
    </citation>
    <scope>NUCLEOTIDE SEQUENCE</scope>
    <source>
        <strain evidence="5">RCU-197</strain>
    </source>
</reference>
<dbReference type="Pfam" id="PF20013">
    <property type="entry name" value="GAP1-N2"/>
    <property type="match status" value="1"/>
</dbReference>
<evidence type="ECO:0000313" key="6">
    <source>
        <dbReference type="Proteomes" id="UP000661858"/>
    </source>
</evidence>
<dbReference type="Proteomes" id="UP000661858">
    <property type="component" value="Unassembled WGS sequence"/>
</dbReference>
<dbReference type="InterPro" id="IPR045402">
    <property type="entry name" value="GAP1-N2"/>
</dbReference>
<comment type="caution">
    <text evidence="5">The sequence shown here is derived from an EMBL/GenBank/DDBJ whole genome shotgun (WGS) entry which is preliminary data.</text>
</comment>
<accession>A0A937ELT5</accession>
<dbReference type="RefSeq" id="WP_201837565.1">
    <property type="nucleotide sequence ID" value="NZ_JAERRK010000009.1"/>
</dbReference>
<feature type="domain" description="GTPase-associated protein 1 middle" evidence="3">
    <location>
        <begin position="150"/>
        <end position="247"/>
    </location>
</feature>
<evidence type="ECO:0000313" key="5">
    <source>
        <dbReference type="EMBL" id="MBL1084299.1"/>
    </source>
</evidence>
<gene>
    <name evidence="5" type="ORF">JK359_20395</name>
</gene>
<dbReference type="EMBL" id="JAERRK010000009">
    <property type="protein sequence ID" value="MBL1084299.1"/>
    <property type="molecule type" value="Genomic_DNA"/>
</dbReference>
<dbReference type="AlphaFoldDB" id="A0A937ELT5"/>
<evidence type="ECO:0000256" key="1">
    <source>
        <dbReference type="SAM" id="MobiDB-lite"/>
    </source>
</evidence>
<feature type="region of interest" description="Disordered" evidence="1">
    <location>
        <begin position="1"/>
        <end position="22"/>
    </location>
</feature>
<feature type="domain" description="GTPase-associated protein 1 N-terminal" evidence="2">
    <location>
        <begin position="3"/>
        <end position="134"/>
    </location>
</feature>
<keyword evidence="6" id="KW-1185">Reference proteome</keyword>